<comment type="similarity">
    <text evidence="2">Belongs to the 2-oxoacid dehydrogenase family.</text>
</comment>
<evidence type="ECO:0000313" key="9">
    <source>
        <dbReference type="EMBL" id="KAJ3203895.1"/>
    </source>
</evidence>
<evidence type="ECO:0000313" key="10">
    <source>
        <dbReference type="Proteomes" id="UP001211065"/>
    </source>
</evidence>
<dbReference type="Proteomes" id="UP001211065">
    <property type="component" value="Unassembled WGS sequence"/>
</dbReference>
<evidence type="ECO:0000256" key="7">
    <source>
        <dbReference type="SAM" id="MobiDB-lite"/>
    </source>
</evidence>
<sequence>VGDYVARDEHIATVETDKVDVTVNSPNSGVILELFSKEGDTIVVGGDLFKIDTDGSPNQKSSSNEKPKPVESKAAQPKQSPSKGESLRFAENKLDEKDHHYKRTPLIKFLGPRKNLEHHETKTNIQEEKVSATDKSTSSQPPKLEKRDGKQIVYYDDPIELPSHYKRSYLSQVEIDAIEAGADFSSNLGAYSLNFFRK</sequence>
<evidence type="ECO:0000256" key="2">
    <source>
        <dbReference type="ARBA" id="ARBA00007317"/>
    </source>
</evidence>
<keyword evidence="3" id="KW-0450">Lipoyl</keyword>
<comment type="caution">
    <text evidence="9">The sequence shown here is derived from an EMBL/GenBank/DDBJ whole genome shotgun (WGS) entry which is preliminary data.</text>
</comment>
<dbReference type="Pfam" id="PF00364">
    <property type="entry name" value="Biotin_lipoyl"/>
    <property type="match status" value="1"/>
</dbReference>
<evidence type="ECO:0000256" key="1">
    <source>
        <dbReference type="ARBA" id="ARBA00004173"/>
    </source>
</evidence>
<dbReference type="PROSITE" id="PS50968">
    <property type="entry name" value="BIOTINYL_LIPOYL"/>
    <property type="match status" value="1"/>
</dbReference>
<evidence type="ECO:0000259" key="8">
    <source>
        <dbReference type="PROSITE" id="PS50968"/>
    </source>
</evidence>
<dbReference type="EMBL" id="JADGJW010001365">
    <property type="protein sequence ID" value="KAJ3203895.1"/>
    <property type="molecule type" value="Genomic_DNA"/>
</dbReference>
<evidence type="ECO:0000256" key="4">
    <source>
        <dbReference type="ARBA" id="ARBA00022946"/>
    </source>
</evidence>
<dbReference type="Gene3D" id="2.40.50.100">
    <property type="match status" value="1"/>
</dbReference>
<dbReference type="InterPro" id="IPR050537">
    <property type="entry name" value="2-oxoacid_dehydrogenase"/>
</dbReference>
<dbReference type="GO" id="GO:0004149">
    <property type="term" value="F:dihydrolipoyllysine-residue succinyltransferase activity"/>
    <property type="evidence" value="ECO:0007669"/>
    <property type="project" value="TreeGrafter"/>
</dbReference>
<comment type="subcellular location">
    <subcellularLocation>
        <location evidence="1">Mitochondrion</location>
    </subcellularLocation>
</comment>
<dbReference type="Pfam" id="PF10937">
    <property type="entry name" value="Kgd4-YMR31"/>
    <property type="match status" value="1"/>
</dbReference>
<dbReference type="InterPro" id="IPR000089">
    <property type="entry name" value="Biotin_lipoyl"/>
</dbReference>
<gene>
    <name evidence="9" type="primary">KGD2_1</name>
    <name evidence="9" type="ORF">HK099_001334</name>
</gene>
<feature type="region of interest" description="Disordered" evidence="7">
    <location>
        <begin position="50"/>
        <end position="147"/>
    </location>
</feature>
<keyword evidence="5" id="KW-0496">Mitochondrion</keyword>
<dbReference type="AlphaFoldDB" id="A0AAD5TU60"/>
<dbReference type="PANTHER" id="PTHR43416:SF5">
    <property type="entry name" value="DIHYDROLIPOYLLYSINE-RESIDUE SUCCINYLTRANSFERASE COMPONENT OF 2-OXOGLUTARATE DEHYDROGENASE COMPLEX, MITOCHONDRIAL"/>
    <property type="match status" value="1"/>
</dbReference>
<organism evidence="9 10">
    <name type="scientific">Clydaea vesicula</name>
    <dbReference type="NCBI Taxonomy" id="447962"/>
    <lineage>
        <taxon>Eukaryota</taxon>
        <taxon>Fungi</taxon>
        <taxon>Fungi incertae sedis</taxon>
        <taxon>Chytridiomycota</taxon>
        <taxon>Chytridiomycota incertae sedis</taxon>
        <taxon>Chytridiomycetes</taxon>
        <taxon>Lobulomycetales</taxon>
        <taxon>Lobulomycetaceae</taxon>
        <taxon>Clydaea</taxon>
    </lineage>
</organism>
<dbReference type="GO" id="GO:0006103">
    <property type="term" value="P:2-oxoglutarate metabolic process"/>
    <property type="evidence" value="ECO:0007669"/>
    <property type="project" value="InterPro"/>
</dbReference>
<evidence type="ECO:0000256" key="3">
    <source>
        <dbReference type="ARBA" id="ARBA00022823"/>
    </source>
</evidence>
<dbReference type="PANTHER" id="PTHR43416">
    <property type="entry name" value="DIHYDROLIPOYLLYSINE-RESIDUE SUCCINYLTRANSFERASE COMPONENT OF 2-OXOGLUTARATE DEHYDROGENASE COMPLEX, MITOCHONDRIAL-RELATED"/>
    <property type="match status" value="1"/>
</dbReference>
<keyword evidence="10" id="KW-1185">Reference proteome</keyword>
<protein>
    <submittedName>
        <fullName evidence="9">2-oxoglutarate dehydrogenase complex E2 component</fullName>
    </submittedName>
</protein>
<dbReference type="SUPFAM" id="SSF51230">
    <property type="entry name" value="Single hybrid motif"/>
    <property type="match status" value="1"/>
</dbReference>
<dbReference type="GO" id="GO:0005739">
    <property type="term" value="C:mitochondrion"/>
    <property type="evidence" value="ECO:0007669"/>
    <property type="project" value="UniProtKB-SubCell"/>
</dbReference>
<proteinExistence type="inferred from homology"/>
<evidence type="ECO:0000256" key="5">
    <source>
        <dbReference type="ARBA" id="ARBA00023128"/>
    </source>
</evidence>
<feature type="compositionally biased region" description="Basic and acidic residues" evidence="7">
    <location>
        <begin position="85"/>
        <end position="99"/>
    </location>
</feature>
<dbReference type="PROSITE" id="PS00189">
    <property type="entry name" value="LIPOYL"/>
    <property type="match status" value="1"/>
</dbReference>
<dbReference type="GO" id="GO:0006099">
    <property type="term" value="P:tricarboxylic acid cycle"/>
    <property type="evidence" value="ECO:0007669"/>
    <property type="project" value="TreeGrafter"/>
</dbReference>
<feature type="compositionally biased region" description="Basic and acidic residues" evidence="7">
    <location>
        <begin position="114"/>
        <end position="132"/>
    </location>
</feature>
<evidence type="ECO:0000256" key="6">
    <source>
        <dbReference type="ARBA" id="ARBA00043970"/>
    </source>
</evidence>
<dbReference type="InterPro" id="IPR003016">
    <property type="entry name" value="2-oxoA_DH_lipoyl-BS"/>
</dbReference>
<accession>A0AAD5TU60</accession>
<dbReference type="InterPro" id="IPR011053">
    <property type="entry name" value="Single_hybrid_motif"/>
</dbReference>
<keyword evidence="4" id="KW-0809">Transit peptide</keyword>
<comment type="similarity">
    <text evidence="6">Belongs to the alpha-ketoglutarate dehydrogenase component 4 family.</text>
</comment>
<reference evidence="9" key="1">
    <citation type="submission" date="2020-05" db="EMBL/GenBank/DDBJ databases">
        <title>Phylogenomic resolution of chytrid fungi.</title>
        <authorList>
            <person name="Stajich J.E."/>
            <person name="Amses K."/>
            <person name="Simmons R."/>
            <person name="Seto K."/>
            <person name="Myers J."/>
            <person name="Bonds A."/>
            <person name="Quandt C.A."/>
            <person name="Barry K."/>
            <person name="Liu P."/>
            <person name="Grigoriev I."/>
            <person name="Longcore J.E."/>
            <person name="James T.Y."/>
        </authorList>
    </citation>
    <scope>NUCLEOTIDE SEQUENCE</scope>
    <source>
        <strain evidence="9">JEL0476</strain>
    </source>
</reference>
<name>A0AAD5TU60_9FUNG</name>
<dbReference type="CDD" id="cd06849">
    <property type="entry name" value="lipoyl_domain"/>
    <property type="match status" value="1"/>
</dbReference>
<feature type="non-terminal residue" evidence="9">
    <location>
        <position position="198"/>
    </location>
</feature>
<feature type="domain" description="Lipoyl-binding" evidence="8">
    <location>
        <begin position="1"/>
        <end position="52"/>
    </location>
</feature>
<dbReference type="InterPro" id="IPR020373">
    <property type="entry name" value="Kgd4/YMR-31"/>
</dbReference>